<keyword evidence="2" id="KW-0732">Signal</keyword>
<reference evidence="4 5" key="1">
    <citation type="journal article" date="2016" name="Genome Biol. Evol.">
        <title>Divergent and convergent evolution of fungal pathogenicity.</title>
        <authorList>
            <person name="Shang Y."/>
            <person name="Xiao G."/>
            <person name="Zheng P."/>
            <person name="Cen K."/>
            <person name="Zhan S."/>
            <person name="Wang C."/>
        </authorList>
    </citation>
    <scope>NUCLEOTIDE SEQUENCE [LARGE SCALE GENOMIC DNA]</scope>
    <source>
        <strain evidence="4 5">RCEF 264</strain>
    </source>
</reference>
<evidence type="ECO:0000256" key="1">
    <source>
        <dbReference type="SAM" id="Phobius"/>
    </source>
</evidence>
<dbReference type="Proteomes" id="UP000076874">
    <property type="component" value="Unassembled WGS sequence"/>
</dbReference>
<dbReference type="AlphaFoldDB" id="A0A167WBF1"/>
<feature type="domain" description="DUF7136" evidence="3">
    <location>
        <begin position="23"/>
        <end position="264"/>
    </location>
</feature>
<proteinExistence type="predicted"/>
<evidence type="ECO:0000256" key="2">
    <source>
        <dbReference type="SAM" id="SignalP"/>
    </source>
</evidence>
<dbReference type="STRING" id="1081102.A0A167WBF1"/>
<dbReference type="Pfam" id="PF23584">
    <property type="entry name" value="DUF7136"/>
    <property type="match status" value="1"/>
</dbReference>
<evidence type="ECO:0000313" key="4">
    <source>
        <dbReference type="EMBL" id="OAA63575.1"/>
    </source>
</evidence>
<protein>
    <recommendedName>
        <fullName evidence="3">DUF7136 domain-containing protein</fullName>
    </recommendedName>
</protein>
<dbReference type="InterPro" id="IPR055560">
    <property type="entry name" value="DUF7136"/>
</dbReference>
<dbReference type="OrthoDB" id="4490227at2759"/>
<keyword evidence="1" id="KW-0812">Transmembrane</keyword>
<dbReference type="EMBL" id="AZHD01000005">
    <property type="protein sequence ID" value="OAA63575.1"/>
    <property type="molecule type" value="Genomic_DNA"/>
</dbReference>
<name>A0A167WBF1_9HYPO</name>
<comment type="caution">
    <text evidence="4">The sequence shown here is derived from an EMBL/GenBank/DDBJ whole genome shotgun (WGS) entry which is preliminary data.</text>
</comment>
<evidence type="ECO:0000313" key="5">
    <source>
        <dbReference type="Proteomes" id="UP000076874"/>
    </source>
</evidence>
<feature type="chain" id="PRO_5007893848" description="DUF7136 domain-containing protein" evidence="2">
    <location>
        <begin position="21"/>
        <end position="310"/>
    </location>
</feature>
<gene>
    <name evidence="4" type="ORF">SPI_03738</name>
</gene>
<evidence type="ECO:0000259" key="3">
    <source>
        <dbReference type="Pfam" id="PF23584"/>
    </source>
</evidence>
<feature type="transmembrane region" description="Helical" evidence="1">
    <location>
        <begin position="279"/>
        <end position="306"/>
    </location>
</feature>
<keyword evidence="1" id="KW-0472">Membrane</keyword>
<feature type="signal peptide" evidence="2">
    <location>
        <begin position="1"/>
        <end position="20"/>
    </location>
</feature>
<keyword evidence="5" id="KW-1185">Reference proteome</keyword>
<organism evidence="4 5">
    <name type="scientific">Niveomyces insectorum RCEF 264</name>
    <dbReference type="NCBI Taxonomy" id="1081102"/>
    <lineage>
        <taxon>Eukaryota</taxon>
        <taxon>Fungi</taxon>
        <taxon>Dikarya</taxon>
        <taxon>Ascomycota</taxon>
        <taxon>Pezizomycotina</taxon>
        <taxon>Sordariomycetes</taxon>
        <taxon>Hypocreomycetidae</taxon>
        <taxon>Hypocreales</taxon>
        <taxon>Cordycipitaceae</taxon>
        <taxon>Niveomyces</taxon>
    </lineage>
</organism>
<accession>A0A167WBF1</accession>
<sequence length="310" mass="31956">MLSLRAAALLVGAWIVAAAATSFPASVDLNLVFPRNATYDANALLPIVFAFSNPALITPLQGFLSFQFYEASNDSNGWDYSLFVQPTNHFHLDTNGTTYLAVGTLSELFGKAGTWLLRWTFDTTNCSTTNAGYLESWTFRYLGVGYSDGSARRSVTFSTTTGGDGAQPDVAAAAANTTCGTQNATGSGPIIAEVAGTLNVSLAKPDFNDNFYGDTCAVVSAEVGSPSRTEPLSCAVSLDAGAIASVSAAVTRHACSSRTPVISCTPAASSSVASGLRPIAVSVLSFSPAIGSAAGMVLAMAAVHLWGGLF</sequence>
<keyword evidence="1" id="KW-1133">Transmembrane helix</keyword>